<evidence type="ECO:0000313" key="4">
    <source>
        <dbReference type="EMBL" id="MBS7823638.1"/>
    </source>
</evidence>
<dbReference type="FunFam" id="3.30.70.360:FF:000001">
    <property type="entry name" value="N-acetyldiaminopimelate deacetylase"/>
    <property type="match status" value="1"/>
</dbReference>
<organism evidence="4 5">
    <name type="scientific">Wohlfahrtiimonas chitiniclastica</name>
    <dbReference type="NCBI Taxonomy" id="400946"/>
    <lineage>
        <taxon>Bacteria</taxon>
        <taxon>Pseudomonadati</taxon>
        <taxon>Pseudomonadota</taxon>
        <taxon>Gammaproteobacteria</taxon>
        <taxon>Cardiobacteriales</taxon>
        <taxon>Ignatzschineriaceae</taxon>
        <taxon>Wohlfahrtiimonas</taxon>
    </lineage>
</organism>
<dbReference type="PANTHER" id="PTHR11014">
    <property type="entry name" value="PEPTIDASE M20 FAMILY MEMBER"/>
    <property type="match status" value="1"/>
</dbReference>
<dbReference type="GO" id="GO:0046872">
    <property type="term" value="F:metal ion binding"/>
    <property type="evidence" value="ECO:0007669"/>
    <property type="project" value="UniProtKB-KW"/>
</dbReference>
<dbReference type="Proteomes" id="UP000680020">
    <property type="component" value="Unassembled WGS sequence"/>
</dbReference>
<dbReference type="PANTHER" id="PTHR11014:SF63">
    <property type="entry name" value="METALLOPEPTIDASE, PUTATIVE (AFU_ORTHOLOGUE AFUA_6G09600)-RELATED"/>
    <property type="match status" value="1"/>
</dbReference>
<dbReference type="GO" id="GO:0019877">
    <property type="term" value="P:diaminopimelate biosynthetic process"/>
    <property type="evidence" value="ECO:0007669"/>
    <property type="project" value="UniProtKB-ARBA"/>
</dbReference>
<feature type="binding site" evidence="2">
    <location>
        <position position="105"/>
    </location>
    <ligand>
        <name>Mn(2+)</name>
        <dbReference type="ChEBI" id="CHEBI:29035"/>
        <label>2</label>
    </ligand>
</feature>
<protein>
    <submittedName>
        <fullName evidence="4">Amidohydrolase</fullName>
    </submittedName>
</protein>
<dbReference type="PIRSF" id="PIRSF005962">
    <property type="entry name" value="Pept_M20D_amidohydro"/>
    <property type="match status" value="1"/>
</dbReference>
<dbReference type="GO" id="GO:0050118">
    <property type="term" value="F:N-acetyldiaminopimelate deacetylase activity"/>
    <property type="evidence" value="ECO:0007669"/>
    <property type="project" value="UniProtKB-ARBA"/>
</dbReference>
<keyword evidence="2" id="KW-0464">Manganese</keyword>
<dbReference type="AlphaFoldDB" id="A0AB35BZR6"/>
<reference evidence="4" key="1">
    <citation type="submission" date="2021-03" db="EMBL/GenBank/DDBJ databases">
        <title>Identification and antibiotic profiling of Wohlfahrtiimonas chitiniclastica, an underestimated human pathogen.</title>
        <authorList>
            <person name="Kopf A."/>
            <person name="Bunk B."/>
            <person name="Coldewey S."/>
            <person name="Gunzer F."/>
            <person name="Riedel T."/>
            <person name="Schroettner P."/>
        </authorList>
    </citation>
    <scope>NUCLEOTIDE SEQUENCE</scope>
    <source>
        <strain evidence="4">DSM 100917</strain>
    </source>
</reference>
<feature type="domain" description="Peptidase M20 dimerisation" evidence="3">
    <location>
        <begin position="187"/>
        <end position="279"/>
    </location>
</feature>
<dbReference type="Gene3D" id="3.40.630.10">
    <property type="entry name" value="Zn peptidases"/>
    <property type="match status" value="1"/>
</dbReference>
<dbReference type="SUPFAM" id="SSF53187">
    <property type="entry name" value="Zn-dependent exopeptidases"/>
    <property type="match status" value="1"/>
</dbReference>
<sequence>MDNAELFAGIDALKDEMIAIRHHLHQHPEIGYEEHLTSDLVAERLTQWGYTVHRGLAKTGVVGQLKNGEGPTIALRADMDALPLQEHNDLPYQSKHTGKMHACGHDGHTASMLTAARYLAEHRPFQGTVNLVFQPAEEGLGGAPRMMQEGLFEAFPCDAIFGFHNIPNYPAGHFGFCHGPAMSSADAVTITITGKGGHGALPHLSIDPIVVASSIVMALQTIVARNLNPLDTAVISVGSIHAGTATNIIPNNAVIKLTVRTLNQAVQAQVAERIKTIATLQAQSYGATATVDYQKDVPVLINTEAETRLAEDVARDLFGDHAVIDHCPPVLASEDFAFMLEARPGCYLFVGNGTTGAHSCSLHNPHYDFNDDILPIVAAYWVKLVSTFCPQSPSIGE</sequence>
<evidence type="ECO:0000313" key="5">
    <source>
        <dbReference type="Proteomes" id="UP000680020"/>
    </source>
</evidence>
<feature type="binding site" evidence="2">
    <location>
        <position position="164"/>
    </location>
    <ligand>
        <name>Mn(2+)</name>
        <dbReference type="ChEBI" id="CHEBI:29035"/>
        <label>2</label>
    </ligand>
</feature>
<feature type="binding site" evidence="2">
    <location>
        <position position="103"/>
    </location>
    <ligand>
        <name>Mn(2+)</name>
        <dbReference type="ChEBI" id="CHEBI:29035"/>
        <label>2</label>
    </ligand>
</feature>
<dbReference type="InterPro" id="IPR002933">
    <property type="entry name" value="Peptidase_M20"/>
</dbReference>
<proteinExistence type="predicted"/>
<feature type="binding site" evidence="2">
    <location>
        <position position="138"/>
    </location>
    <ligand>
        <name>Mn(2+)</name>
        <dbReference type="ChEBI" id="CHEBI:29035"/>
        <label>2</label>
    </ligand>
</feature>
<dbReference type="Pfam" id="PF07687">
    <property type="entry name" value="M20_dimer"/>
    <property type="match status" value="1"/>
</dbReference>
<dbReference type="InterPro" id="IPR011650">
    <property type="entry name" value="Peptidase_M20_dimer"/>
</dbReference>
<dbReference type="InterPro" id="IPR036264">
    <property type="entry name" value="Bact_exopeptidase_dim_dom"/>
</dbReference>
<evidence type="ECO:0000259" key="3">
    <source>
        <dbReference type="Pfam" id="PF07687"/>
    </source>
</evidence>
<gene>
    <name evidence="4" type="ORF">J7561_00270</name>
</gene>
<name>A0AB35BZR6_9GAMM</name>
<keyword evidence="1" id="KW-0378">Hydrolase</keyword>
<accession>A0AB35BZR6</accession>
<dbReference type="SUPFAM" id="SSF55031">
    <property type="entry name" value="Bacterial exopeptidase dimerisation domain"/>
    <property type="match status" value="1"/>
</dbReference>
<dbReference type="NCBIfam" id="TIGR01891">
    <property type="entry name" value="amidohydrolases"/>
    <property type="match status" value="1"/>
</dbReference>
<dbReference type="CDD" id="cd05666">
    <property type="entry name" value="M20_Acy1-like"/>
    <property type="match status" value="1"/>
</dbReference>
<dbReference type="RefSeq" id="WP_063455042.1">
    <property type="nucleotide sequence ID" value="NZ_CP115969.1"/>
</dbReference>
<dbReference type="Pfam" id="PF01546">
    <property type="entry name" value="Peptidase_M20"/>
    <property type="match status" value="1"/>
</dbReference>
<evidence type="ECO:0000256" key="1">
    <source>
        <dbReference type="ARBA" id="ARBA00022801"/>
    </source>
</evidence>
<dbReference type="InterPro" id="IPR017439">
    <property type="entry name" value="Amidohydrolase"/>
</dbReference>
<feature type="binding site" evidence="2">
    <location>
        <position position="363"/>
    </location>
    <ligand>
        <name>Mn(2+)</name>
        <dbReference type="ChEBI" id="CHEBI:29035"/>
        <label>2</label>
    </ligand>
</feature>
<dbReference type="EMBL" id="JAGIBU010000001">
    <property type="protein sequence ID" value="MBS7823638.1"/>
    <property type="molecule type" value="Genomic_DNA"/>
</dbReference>
<keyword evidence="2" id="KW-0479">Metal-binding</keyword>
<dbReference type="Gene3D" id="3.30.70.360">
    <property type="match status" value="1"/>
</dbReference>
<comment type="cofactor">
    <cofactor evidence="2">
        <name>Mn(2+)</name>
        <dbReference type="ChEBI" id="CHEBI:29035"/>
    </cofactor>
    <text evidence="2">The Mn(2+) ion enhances activity.</text>
</comment>
<evidence type="ECO:0000256" key="2">
    <source>
        <dbReference type="PIRSR" id="PIRSR005962-1"/>
    </source>
</evidence>
<comment type="caution">
    <text evidence="4">The sequence shown here is derived from an EMBL/GenBank/DDBJ whole genome shotgun (WGS) entry which is preliminary data.</text>
</comment>